<organism evidence="5 6">
    <name type="scientific">Texcoconibacillus texcoconensis</name>
    <dbReference type="NCBI Taxonomy" id="1095777"/>
    <lineage>
        <taxon>Bacteria</taxon>
        <taxon>Bacillati</taxon>
        <taxon>Bacillota</taxon>
        <taxon>Bacilli</taxon>
        <taxon>Bacillales</taxon>
        <taxon>Bacillaceae</taxon>
        <taxon>Texcoconibacillus</taxon>
    </lineage>
</organism>
<comment type="caution">
    <text evidence="5">The sequence shown here is derived from an EMBL/GenBank/DDBJ whole genome shotgun (WGS) entry which is preliminary data.</text>
</comment>
<protein>
    <recommendedName>
        <fullName evidence="4">Small, acid-soluble spore protein H</fullName>
        <shortName evidence="4">SASP H</shortName>
    </recommendedName>
</protein>
<comment type="subcellular location">
    <subcellularLocation>
        <location evidence="1 4">Spore core</location>
    </subcellularLocation>
</comment>
<keyword evidence="3 4" id="KW-0749">Sporulation</keyword>
<evidence type="ECO:0000256" key="1">
    <source>
        <dbReference type="ARBA" id="ARBA00004288"/>
    </source>
</evidence>
<gene>
    <name evidence="4" type="primary">sspH</name>
    <name evidence="5" type="ORF">HNQ41_002942</name>
</gene>
<dbReference type="Proteomes" id="UP000551878">
    <property type="component" value="Unassembled WGS sequence"/>
</dbReference>
<dbReference type="AlphaFoldDB" id="A0A840QTN1"/>
<dbReference type="GO" id="GO:0030436">
    <property type="term" value="P:asexual sporulation"/>
    <property type="evidence" value="ECO:0007669"/>
    <property type="project" value="UniProtKB-UniRule"/>
</dbReference>
<evidence type="ECO:0000313" key="6">
    <source>
        <dbReference type="Proteomes" id="UP000551878"/>
    </source>
</evidence>
<dbReference type="GO" id="GO:0030435">
    <property type="term" value="P:sporulation resulting in formation of a cellular spore"/>
    <property type="evidence" value="ECO:0007669"/>
    <property type="project" value="UniProtKB-KW"/>
</dbReference>
<dbReference type="Pfam" id="PF08141">
    <property type="entry name" value="SspH"/>
    <property type="match status" value="1"/>
</dbReference>
<evidence type="ECO:0000256" key="4">
    <source>
        <dbReference type="HAMAP-Rule" id="MF_00667"/>
    </source>
</evidence>
<dbReference type="RefSeq" id="WP_184665133.1">
    <property type="nucleotide sequence ID" value="NZ_JACHHB010000016.1"/>
</dbReference>
<reference evidence="5 6" key="1">
    <citation type="submission" date="2020-08" db="EMBL/GenBank/DDBJ databases">
        <title>Genomic Encyclopedia of Type Strains, Phase IV (KMG-IV): sequencing the most valuable type-strain genomes for metagenomic binning, comparative biology and taxonomic classification.</title>
        <authorList>
            <person name="Goeker M."/>
        </authorList>
    </citation>
    <scope>NUCLEOTIDE SEQUENCE [LARGE SCALE GENOMIC DNA]</scope>
    <source>
        <strain evidence="5 6">DSM 24696</strain>
    </source>
</reference>
<dbReference type="EMBL" id="JACHHB010000016">
    <property type="protein sequence ID" value="MBB5174724.1"/>
    <property type="molecule type" value="Genomic_DNA"/>
</dbReference>
<accession>A0A840QTN1</accession>
<comment type="induction">
    <text evidence="4">Expressed only in the forespore compartment of sporulating cells.</text>
</comment>
<evidence type="ECO:0000256" key="3">
    <source>
        <dbReference type="ARBA" id="ARBA00022969"/>
    </source>
</evidence>
<evidence type="ECO:0000256" key="2">
    <source>
        <dbReference type="ARBA" id="ARBA00006573"/>
    </source>
</evidence>
<evidence type="ECO:0000313" key="5">
    <source>
        <dbReference type="EMBL" id="MBB5174724.1"/>
    </source>
</evidence>
<dbReference type="HAMAP" id="MF_00667">
    <property type="entry name" value="SspH"/>
    <property type="match status" value="1"/>
</dbReference>
<name>A0A840QTN1_9BACI</name>
<proteinExistence type="evidence at transcript level"/>
<dbReference type="InterPro" id="IPR012610">
    <property type="entry name" value="SASP_SspH"/>
</dbReference>
<dbReference type="NCBIfam" id="TIGR02861">
    <property type="entry name" value="SASP_H"/>
    <property type="match status" value="1"/>
</dbReference>
<comment type="similarity">
    <text evidence="2 4">Belongs to the SspH family.</text>
</comment>
<dbReference type="GO" id="GO:0042601">
    <property type="term" value="C:endospore-forming forespore"/>
    <property type="evidence" value="ECO:0007669"/>
    <property type="project" value="InterPro"/>
</dbReference>
<sequence>MNQERAEEISQSADTKNVTFQGKRIYIQHVDPHSKTARVFDLDNPEHEFDVQLTALQEHDSPNM</sequence>
<keyword evidence="6" id="KW-1185">Reference proteome</keyword>